<dbReference type="STRING" id="696762.PFRI_03390"/>
<keyword evidence="6 10" id="KW-0812">Transmembrane</keyword>
<dbReference type="CDD" id="cd06261">
    <property type="entry name" value="TM_PBP2"/>
    <property type="match status" value="1"/>
</dbReference>
<reference evidence="12 13" key="1">
    <citation type="submission" date="2016-10" db="EMBL/GenBank/DDBJ databases">
        <title>Genome sequence of Planktotalea frisia SH6-1.</title>
        <authorList>
            <person name="Poehlein A."/>
            <person name="Bakenhus I."/>
            <person name="Voget S."/>
            <person name="Brinkhoff T."/>
            <person name="Simon M."/>
        </authorList>
    </citation>
    <scope>NUCLEOTIDE SEQUENCE [LARGE SCALE GENOMIC DNA]</scope>
    <source>
        <strain evidence="12 13">SH6-1</strain>
    </source>
</reference>
<evidence type="ECO:0000256" key="5">
    <source>
        <dbReference type="ARBA" id="ARBA00022475"/>
    </source>
</evidence>
<dbReference type="PROSITE" id="PS50928">
    <property type="entry name" value="ABC_TM1"/>
    <property type="match status" value="1"/>
</dbReference>
<feature type="transmembrane region" description="Helical" evidence="10">
    <location>
        <begin position="238"/>
        <end position="259"/>
    </location>
</feature>
<keyword evidence="4 10" id="KW-0813">Transport</keyword>
<comment type="caution">
    <text evidence="12">The sequence shown here is derived from an EMBL/GenBank/DDBJ whole genome shotgun (WGS) entry which is preliminary data.</text>
</comment>
<feature type="domain" description="ABC transmembrane type-1" evidence="11">
    <location>
        <begin position="72"/>
        <end position="259"/>
    </location>
</feature>
<evidence type="ECO:0000313" key="12">
    <source>
        <dbReference type="EMBL" id="OJI95411.1"/>
    </source>
</evidence>
<name>A0A1L9P1P8_9RHOB</name>
<protein>
    <submittedName>
        <fullName evidence="12">Putative glutamine ABC transporter permease protein GlnM</fullName>
    </submittedName>
</protein>
<dbReference type="GO" id="GO:0043190">
    <property type="term" value="C:ATP-binding cassette (ABC) transporter complex"/>
    <property type="evidence" value="ECO:0007669"/>
    <property type="project" value="InterPro"/>
</dbReference>
<sequence>MSTRAKPLTLKKVLNSVPVSFAIYAFVMWLIIYGAYAGAQAMGYNWQWYRMPQYFYTLTDDGFQLGEIMIGLGKTIQLSLTAFALATIFGLFIALLRLSDLVIGRGLSIALLEFLRNMPLLVLLYLFYYVLGPVFSLDRYTASVLCLAVFHAALISEIFRAGINAIPKGQWEGATSIGMSKGQAYRYIILPQSIRFMLPPMTGEVVHLIKSSAIVSVIAVAELTTIGRNLISDTYMSFEIWFTIAAVYMVVTLLLSIGVSQVEKRYAVQT</sequence>
<evidence type="ECO:0000256" key="9">
    <source>
        <dbReference type="ARBA" id="ARBA00023136"/>
    </source>
</evidence>
<dbReference type="PANTHER" id="PTHR30614">
    <property type="entry name" value="MEMBRANE COMPONENT OF AMINO ACID ABC TRANSPORTER"/>
    <property type="match status" value="1"/>
</dbReference>
<keyword evidence="5" id="KW-1003">Cell membrane</keyword>
<evidence type="ECO:0000256" key="3">
    <source>
        <dbReference type="ARBA" id="ARBA00010072"/>
    </source>
</evidence>
<keyword evidence="13" id="KW-1185">Reference proteome</keyword>
<comment type="similarity">
    <text evidence="3">Belongs to the binding-protein-dependent transport system permease family. HisMQ subfamily.</text>
</comment>
<dbReference type="Pfam" id="PF00528">
    <property type="entry name" value="BPD_transp_1"/>
    <property type="match status" value="1"/>
</dbReference>
<dbReference type="GO" id="GO:0006865">
    <property type="term" value="P:amino acid transport"/>
    <property type="evidence" value="ECO:0007669"/>
    <property type="project" value="UniProtKB-KW"/>
</dbReference>
<feature type="transmembrane region" description="Helical" evidence="10">
    <location>
        <begin position="21"/>
        <end position="39"/>
    </location>
</feature>
<dbReference type="NCBIfam" id="TIGR01726">
    <property type="entry name" value="HEQRo_perm_3TM"/>
    <property type="match status" value="1"/>
</dbReference>
<feature type="transmembrane region" description="Helical" evidence="10">
    <location>
        <begin position="108"/>
        <end position="128"/>
    </location>
</feature>
<evidence type="ECO:0000256" key="7">
    <source>
        <dbReference type="ARBA" id="ARBA00022970"/>
    </source>
</evidence>
<dbReference type="InterPro" id="IPR010065">
    <property type="entry name" value="AA_ABC_transptr_permease_3TM"/>
</dbReference>
<keyword evidence="8 10" id="KW-1133">Transmembrane helix</keyword>
<feature type="transmembrane region" description="Helical" evidence="10">
    <location>
        <begin position="205"/>
        <end position="226"/>
    </location>
</feature>
<keyword evidence="9 10" id="KW-0472">Membrane</keyword>
<accession>A0A1L9P1P8</accession>
<proteinExistence type="inferred from homology"/>
<dbReference type="EMBL" id="MLCB01000025">
    <property type="protein sequence ID" value="OJI95411.1"/>
    <property type="molecule type" value="Genomic_DNA"/>
</dbReference>
<dbReference type="InterPro" id="IPR000515">
    <property type="entry name" value="MetI-like"/>
</dbReference>
<evidence type="ECO:0000256" key="10">
    <source>
        <dbReference type="RuleBase" id="RU363032"/>
    </source>
</evidence>
<keyword evidence="7" id="KW-0029">Amino-acid transport</keyword>
<gene>
    <name evidence="12" type="primary">glnM_2</name>
    <name evidence="12" type="ORF">PFRI_03390</name>
</gene>
<feature type="transmembrane region" description="Helical" evidence="10">
    <location>
        <begin position="140"/>
        <end position="159"/>
    </location>
</feature>
<evidence type="ECO:0000313" key="13">
    <source>
        <dbReference type="Proteomes" id="UP000184514"/>
    </source>
</evidence>
<evidence type="ECO:0000256" key="8">
    <source>
        <dbReference type="ARBA" id="ARBA00022989"/>
    </source>
</evidence>
<dbReference type="Proteomes" id="UP000184514">
    <property type="component" value="Unassembled WGS sequence"/>
</dbReference>
<dbReference type="InterPro" id="IPR043429">
    <property type="entry name" value="ArtM/GltK/GlnP/TcyL/YhdX-like"/>
</dbReference>
<evidence type="ECO:0000256" key="1">
    <source>
        <dbReference type="ARBA" id="ARBA00003159"/>
    </source>
</evidence>
<feature type="transmembrane region" description="Helical" evidence="10">
    <location>
        <begin position="76"/>
        <end position="96"/>
    </location>
</feature>
<evidence type="ECO:0000259" key="11">
    <source>
        <dbReference type="PROSITE" id="PS50928"/>
    </source>
</evidence>
<comment type="function">
    <text evidence="1">Part of the binding-protein-dependent transport system for glutamine; probably responsible for the translocation of the substrate across the membrane.</text>
</comment>
<dbReference type="GO" id="GO:0022857">
    <property type="term" value="F:transmembrane transporter activity"/>
    <property type="evidence" value="ECO:0007669"/>
    <property type="project" value="InterPro"/>
</dbReference>
<evidence type="ECO:0000256" key="2">
    <source>
        <dbReference type="ARBA" id="ARBA00004429"/>
    </source>
</evidence>
<dbReference type="Gene3D" id="1.10.3720.10">
    <property type="entry name" value="MetI-like"/>
    <property type="match status" value="1"/>
</dbReference>
<comment type="subcellular location">
    <subcellularLocation>
        <location evidence="2">Cell inner membrane</location>
        <topology evidence="2">Multi-pass membrane protein</topology>
    </subcellularLocation>
    <subcellularLocation>
        <location evidence="10">Cell membrane</location>
        <topology evidence="10">Multi-pass membrane protein</topology>
    </subcellularLocation>
</comment>
<dbReference type="RefSeq" id="WP_072629041.1">
    <property type="nucleotide sequence ID" value="NZ_MLCB01000025.1"/>
</dbReference>
<organism evidence="12 13">
    <name type="scientific">Planktotalea frisia</name>
    <dbReference type="NCBI Taxonomy" id="696762"/>
    <lineage>
        <taxon>Bacteria</taxon>
        <taxon>Pseudomonadati</taxon>
        <taxon>Pseudomonadota</taxon>
        <taxon>Alphaproteobacteria</taxon>
        <taxon>Rhodobacterales</taxon>
        <taxon>Paracoccaceae</taxon>
        <taxon>Planktotalea</taxon>
    </lineage>
</organism>
<dbReference type="OrthoDB" id="9808674at2"/>
<evidence type="ECO:0000256" key="4">
    <source>
        <dbReference type="ARBA" id="ARBA00022448"/>
    </source>
</evidence>
<dbReference type="PANTHER" id="PTHR30614:SF20">
    <property type="entry name" value="GLUTAMINE TRANSPORT SYSTEM PERMEASE PROTEIN GLNP"/>
    <property type="match status" value="1"/>
</dbReference>
<dbReference type="AlphaFoldDB" id="A0A1L9P1P8"/>
<dbReference type="SUPFAM" id="SSF161098">
    <property type="entry name" value="MetI-like"/>
    <property type="match status" value="1"/>
</dbReference>
<evidence type="ECO:0000256" key="6">
    <source>
        <dbReference type="ARBA" id="ARBA00022692"/>
    </source>
</evidence>
<dbReference type="InterPro" id="IPR035906">
    <property type="entry name" value="MetI-like_sf"/>
</dbReference>